<dbReference type="Pfam" id="PF00072">
    <property type="entry name" value="Response_reg"/>
    <property type="match status" value="1"/>
</dbReference>
<sequence>MGDGSVTAISVFLADDHPLILEGVHSLLAAAPGIAVVGEAANGRTALSRIEALRPQVAVLDLSMPGLNGMEVIQAAARTCPSCRCIMLSVHEERPYVRRVMDAGARGYLLKRSTRVELVRAIHAVARGETFIDSAVAGYFVGGAGPSGLALPDADGLSEREADVLRFTAMGYGNKAIAAAMGISGKTVESHKARGMEKLGFTDRVALVRYAVGQGWLGPGAS</sequence>
<keyword evidence="2" id="KW-0805">Transcription regulation</keyword>
<dbReference type="InterPro" id="IPR016032">
    <property type="entry name" value="Sig_transdc_resp-reg_C-effctor"/>
</dbReference>
<dbReference type="CDD" id="cd17535">
    <property type="entry name" value="REC_NarL-like"/>
    <property type="match status" value="1"/>
</dbReference>
<dbReference type="CDD" id="cd06170">
    <property type="entry name" value="LuxR_C_like"/>
    <property type="match status" value="1"/>
</dbReference>
<protein>
    <recommendedName>
        <fullName evidence="10">DNA-binding response regulator</fullName>
    </recommendedName>
</protein>
<keyword evidence="3" id="KW-0238">DNA-binding</keyword>
<evidence type="ECO:0000259" key="6">
    <source>
        <dbReference type="PROSITE" id="PS50043"/>
    </source>
</evidence>
<dbReference type="PANTHER" id="PTHR43214">
    <property type="entry name" value="TWO-COMPONENT RESPONSE REGULATOR"/>
    <property type="match status" value="1"/>
</dbReference>
<dbReference type="InterPro" id="IPR011006">
    <property type="entry name" value="CheY-like_superfamily"/>
</dbReference>
<dbReference type="InterPro" id="IPR000792">
    <property type="entry name" value="Tscrpt_reg_LuxR_C"/>
</dbReference>
<dbReference type="PROSITE" id="PS50110">
    <property type="entry name" value="RESPONSE_REGULATORY"/>
    <property type="match status" value="1"/>
</dbReference>
<dbReference type="PANTHER" id="PTHR43214:SF41">
    <property type="entry name" value="NITRATE_NITRITE RESPONSE REGULATOR PROTEIN NARP"/>
    <property type="match status" value="1"/>
</dbReference>
<comment type="caution">
    <text evidence="8">The sequence shown here is derived from an EMBL/GenBank/DDBJ whole genome shotgun (WGS) entry which is preliminary data.</text>
</comment>
<dbReference type="Gene3D" id="3.40.50.2300">
    <property type="match status" value="1"/>
</dbReference>
<evidence type="ECO:0000256" key="3">
    <source>
        <dbReference type="ARBA" id="ARBA00023125"/>
    </source>
</evidence>
<evidence type="ECO:0000256" key="4">
    <source>
        <dbReference type="ARBA" id="ARBA00023163"/>
    </source>
</evidence>
<feature type="modified residue" description="4-aspartylphosphate" evidence="5">
    <location>
        <position position="61"/>
    </location>
</feature>
<evidence type="ECO:0000313" key="9">
    <source>
        <dbReference type="Proteomes" id="UP000697995"/>
    </source>
</evidence>
<evidence type="ECO:0008006" key="10">
    <source>
        <dbReference type="Google" id="ProtNLM"/>
    </source>
</evidence>
<dbReference type="Proteomes" id="UP000697995">
    <property type="component" value="Unassembled WGS sequence"/>
</dbReference>
<accession>A0ABS1D5J4</accession>
<evidence type="ECO:0000256" key="1">
    <source>
        <dbReference type="ARBA" id="ARBA00022553"/>
    </source>
</evidence>
<dbReference type="SUPFAM" id="SSF46894">
    <property type="entry name" value="C-terminal effector domain of the bipartite response regulators"/>
    <property type="match status" value="1"/>
</dbReference>
<feature type="domain" description="HTH luxR-type" evidence="6">
    <location>
        <begin position="150"/>
        <end position="215"/>
    </location>
</feature>
<dbReference type="SMART" id="SM00448">
    <property type="entry name" value="REC"/>
    <property type="match status" value="1"/>
</dbReference>
<keyword evidence="4" id="KW-0804">Transcription</keyword>
<dbReference type="EMBL" id="NRSG01000461">
    <property type="protein sequence ID" value="MBK1662142.1"/>
    <property type="molecule type" value="Genomic_DNA"/>
</dbReference>
<dbReference type="PROSITE" id="PS50043">
    <property type="entry name" value="HTH_LUXR_2"/>
    <property type="match status" value="1"/>
</dbReference>
<dbReference type="InterPro" id="IPR058245">
    <property type="entry name" value="NreC/VraR/RcsB-like_REC"/>
</dbReference>
<keyword evidence="9" id="KW-1185">Reference proteome</keyword>
<dbReference type="InterPro" id="IPR001789">
    <property type="entry name" value="Sig_transdc_resp-reg_receiver"/>
</dbReference>
<evidence type="ECO:0000259" key="7">
    <source>
        <dbReference type="PROSITE" id="PS50110"/>
    </source>
</evidence>
<keyword evidence="1 5" id="KW-0597">Phosphoprotein</keyword>
<dbReference type="SUPFAM" id="SSF52172">
    <property type="entry name" value="CheY-like"/>
    <property type="match status" value="1"/>
</dbReference>
<evidence type="ECO:0000256" key="2">
    <source>
        <dbReference type="ARBA" id="ARBA00023015"/>
    </source>
</evidence>
<gene>
    <name evidence="8" type="ORF">CKO45_28555</name>
</gene>
<feature type="domain" description="Response regulatory" evidence="7">
    <location>
        <begin position="10"/>
        <end position="126"/>
    </location>
</feature>
<evidence type="ECO:0000256" key="5">
    <source>
        <dbReference type="PROSITE-ProRule" id="PRU00169"/>
    </source>
</evidence>
<dbReference type="PRINTS" id="PR00038">
    <property type="entry name" value="HTHLUXR"/>
</dbReference>
<evidence type="ECO:0000313" key="8">
    <source>
        <dbReference type="EMBL" id="MBK1662142.1"/>
    </source>
</evidence>
<proteinExistence type="predicted"/>
<dbReference type="InterPro" id="IPR039420">
    <property type="entry name" value="WalR-like"/>
</dbReference>
<organism evidence="8 9">
    <name type="scientific">Paracraurococcus ruber</name>
    <dbReference type="NCBI Taxonomy" id="77675"/>
    <lineage>
        <taxon>Bacteria</taxon>
        <taxon>Pseudomonadati</taxon>
        <taxon>Pseudomonadota</taxon>
        <taxon>Alphaproteobacteria</taxon>
        <taxon>Acetobacterales</taxon>
        <taxon>Roseomonadaceae</taxon>
        <taxon>Paracraurococcus</taxon>
    </lineage>
</organism>
<dbReference type="Pfam" id="PF00196">
    <property type="entry name" value="GerE"/>
    <property type="match status" value="1"/>
</dbReference>
<reference evidence="8 9" key="1">
    <citation type="journal article" date="2020" name="Microorganisms">
        <title>Osmotic Adaptation and Compatible Solute Biosynthesis of Phototrophic Bacteria as Revealed from Genome Analyses.</title>
        <authorList>
            <person name="Imhoff J.F."/>
            <person name="Rahn T."/>
            <person name="Kunzel S."/>
            <person name="Keller A."/>
            <person name="Neulinger S.C."/>
        </authorList>
    </citation>
    <scope>NUCLEOTIDE SEQUENCE [LARGE SCALE GENOMIC DNA]</scope>
    <source>
        <strain evidence="8 9">DSM 15382</strain>
    </source>
</reference>
<dbReference type="SMART" id="SM00421">
    <property type="entry name" value="HTH_LUXR"/>
    <property type="match status" value="1"/>
</dbReference>
<name>A0ABS1D5J4_9PROT</name>